<comment type="similarity">
    <text evidence="1 3">Belongs to the GcvH family.</text>
</comment>
<dbReference type="OrthoDB" id="9796712at2"/>
<dbReference type="GO" id="GO:0005737">
    <property type="term" value="C:cytoplasm"/>
    <property type="evidence" value="ECO:0007669"/>
    <property type="project" value="TreeGrafter"/>
</dbReference>
<dbReference type="SUPFAM" id="SSF51230">
    <property type="entry name" value="Single hybrid motif"/>
    <property type="match status" value="1"/>
</dbReference>
<evidence type="ECO:0000256" key="4">
    <source>
        <dbReference type="PIRSR" id="PIRSR617453-50"/>
    </source>
</evidence>
<comment type="function">
    <text evidence="3">The glycine cleavage system catalyzes the degradation of glycine. The H protein shuttles the methylamine group of glycine from the P protein to the T protein.</text>
</comment>
<proteinExistence type="inferred from homology"/>
<organism evidence="6 7">
    <name type="scientific">Alkaliphilus serpentinus</name>
    <dbReference type="NCBI Taxonomy" id="1482731"/>
    <lineage>
        <taxon>Bacteria</taxon>
        <taxon>Bacillati</taxon>
        <taxon>Bacillota</taxon>
        <taxon>Clostridia</taxon>
        <taxon>Peptostreptococcales</taxon>
        <taxon>Natronincolaceae</taxon>
        <taxon>Alkaliphilus</taxon>
    </lineage>
</organism>
<dbReference type="PANTHER" id="PTHR11715">
    <property type="entry name" value="GLYCINE CLEAVAGE SYSTEM H PROTEIN"/>
    <property type="match status" value="1"/>
</dbReference>
<dbReference type="InterPro" id="IPR000089">
    <property type="entry name" value="Biotin_lipoyl"/>
</dbReference>
<dbReference type="HAMAP" id="MF_00272">
    <property type="entry name" value="GcvH"/>
    <property type="match status" value="1"/>
</dbReference>
<comment type="cofactor">
    <cofactor evidence="3">
        <name>(R)-lipoate</name>
        <dbReference type="ChEBI" id="CHEBI:83088"/>
    </cofactor>
    <text evidence="3">Binds 1 lipoyl cofactor covalently.</text>
</comment>
<dbReference type="InterPro" id="IPR011053">
    <property type="entry name" value="Single_hybrid_motif"/>
</dbReference>
<name>A0A833MAK2_9FIRM</name>
<evidence type="ECO:0000313" key="6">
    <source>
        <dbReference type="EMBL" id="KAB3531134.1"/>
    </source>
</evidence>
<keyword evidence="7" id="KW-1185">Reference proteome</keyword>
<feature type="modified residue" description="N6-lipoyllysine" evidence="3 4">
    <location>
        <position position="65"/>
    </location>
</feature>
<sequence length="129" mass="14597">MKSKVVEGLFYSKDHEWVKVEGSNAYIGITDHAQHALGEIVYVELPEVGDEFTEGETFGVIESVKAASDALMPVGGKILETNTELEDSPYMVNREPYESWIIKVELSDESQLENLMNAKEYQEFCDKEE</sequence>
<dbReference type="NCBIfam" id="TIGR00527">
    <property type="entry name" value="gcvH"/>
    <property type="match status" value="1"/>
</dbReference>
<evidence type="ECO:0000256" key="3">
    <source>
        <dbReference type="HAMAP-Rule" id="MF_00272"/>
    </source>
</evidence>
<dbReference type="CDD" id="cd06848">
    <property type="entry name" value="GCS_H"/>
    <property type="match status" value="1"/>
</dbReference>
<dbReference type="PANTHER" id="PTHR11715:SF3">
    <property type="entry name" value="GLYCINE CLEAVAGE SYSTEM H PROTEIN-RELATED"/>
    <property type="match status" value="1"/>
</dbReference>
<dbReference type="InterPro" id="IPR002930">
    <property type="entry name" value="GCV_H"/>
</dbReference>
<comment type="caution">
    <text evidence="6">The sequence shown here is derived from an EMBL/GenBank/DDBJ whole genome shotgun (WGS) entry which is preliminary data.</text>
</comment>
<dbReference type="InterPro" id="IPR033753">
    <property type="entry name" value="GCV_H/Fam206"/>
</dbReference>
<dbReference type="PROSITE" id="PS50968">
    <property type="entry name" value="BIOTINYL_LIPOYL"/>
    <property type="match status" value="1"/>
</dbReference>
<dbReference type="AlphaFoldDB" id="A0A833MAK2"/>
<evidence type="ECO:0000259" key="5">
    <source>
        <dbReference type="PROSITE" id="PS50968"/>
    </source>
</evidence>
<dbReference type="InterPro" id="IPR017453">
    <property type="entry name" value="GCV_H_sub"/>
</dbReference>
<feature type="domain" description="Lipoyl-binding" evidence="5">
    <location>
        <begin position="24"/>
        <end position="105"/>
    </location>
</feature>
<comment type="subunit">
    <text evidence="3">The glycine cleavage system is composed of four proteins: P, T, L and H.</text>
</comment>
<dbReference type="Gene3D" id="2.40.50.100">
    <property type="match status" value="1"/>
</dbReference>
<dbReference type="Proteomes" id="UP000465601">
    <property type="component" value="Unassembled WGS sequence"/>
</dbReference>
<evidence type="ECO:0000256" key="1">
    <source>
        <dbReference type="ARBA" id="ARBA00009249"/>
    </source>
</evidence>
<protein>
    <recommendedName>
        <fullName evidence="3">Glycine cleavage system H protein</fullName>
    </recommendedName>
</protein>
<evidence type="ECO:0000313" key="7">
    <source>
        <dbReference type="Proteomes" id="UP000465601"/>
    </source>
</evidence>
<dbReference type="RefSeq" id="WP_151865413.1">
    <property type="nucleotide sequence ID" value="NZ_WBZB01000014.1"/>
</dbReference>
<keyword evidence="2 3" id="KW-0450">Lipoyl</keyword>
<dbReference type="GO" id="GO:0005960">
    <property type="term" value="C:glycine cleavage complex"/>
    <property type="evidence" value="ECO:0007669"/>
    <property type="project" value="InterPro"/>
</dbReference>
<dbReference type="GO" id="GO:0019464">
    <property type="term" value="P:glycine decarboxylation via glycine cleavage system"/>
    <property type="evidence" value="ECO:0007669"/>
    <property type="project" value="UniProtKB-UniRule"/>
</dbReference>
<evidence type="ECO:0000256" key="2">
    <source>
        <dbReference type="ARBA" id="ARBA00022823"/>
    </source>
</evidence>
<reference evidence="6 7" key="1">
    <citation type="submission" date="2019-10" db="EMBL/GenBank/DDBJ databases">
        <title>Alkaliphilus serpentinus sp. nov. and Alkaliphilus pronyensis sp. nov., two novel anaerobic alkaliphilic species isolated from the serpentinized-hosted hydrothermal field of the Prony Bay (New Caledonia).</title>
        <authorList>
            <person name="Postec A."/>
        </authorList>
    </citation>
    <scope>NUCLEOTIDE SEQUENCE [LARGE SCALE GENOMIC DNA]</scope>
    <source>
        <strain evidence="6 7">LacT</strain>
    </source>
</reference>
<gene>
    <name evidence="3 6" type="primary">gcvH</name>
    <name evidence="6" type="ORF">F8153_05740</name>
</gene>
<dbReference type="EMBL" id="WBZB01000014">
    <property type="protein sequence ID" value="KAB3531134.1"/>
    <property type="molecule type" value="Genomic_DNA"/>
</dbReference>
<dbReference type="Pfam" id="PF01597">
    <property type="entry name" value="GCV_H"/>
    <property type="match status" value="1"/>
</dbReference>
<dbReference type="NCBIfam" id="NF002270">
    <property type="entry name" value="PRK01202.1"/>
    <property type="match status" value="1"/>
</dbReference>
<dbReference type="GO" id="GO:0009249">
    <property type="term" value="P:protein lipoylation"/>
    <property type="evidence" value="ECO:0007669"/>
    <property type="project" value="TreeGrafter"/>
</dbReference>
<accession>A0A833MAK2</accession>